<feature type="region of interest" description="Disordered" evidence="1">
    <location>
        <begin position="81"/>
        <end position="152"/>
    </location>
</feature>
<dbReference type="AlphaFoldDB" id="A0A169YD64"/>
<evidence type="ECO:0000256" key="1">
    <source>
        <dbReference type="SAM" id="MobiDB-lite"/>
    </source>
</evidence>
<organism evidence="3 4">
    <name type="scientific">Metarhizium rileyi (strain RCEF 4871)</name>
    <name type="common">Nomuraea rileyi</name>
    <dbReference type="NCBI Taxonomy" id="1649241"/>
    <lineage>
        <taxon>Eukaryota</taxon>
        <taxon>Fungi</taxon>
        <taxon>Dikarya</taxon>
        <taxon>Ascomycota</taxon>
        <taxon>Pezizomycotina</taxon>
        <taxon>Sordariomycetes</taxon>
        <taxon>Hypocreomycetidae</taxon>
        <taxon>Hypocreales</taxon>
        <taxon>Clavicipitaceae</taxon>
        <taxon>Metarhizium</taxon>
    </lineage>
</organism>
<feature type="chain" id="PRO_5007902903" evidence="2">
    <location>
        <begin position="20"/>
        <end position="338"/>
    </location>
</feature>
<keyword evidence="4" id="KW-1185">Reference proteome</keyword>
<feature type="compositionally biased region" description="Polar residues" evidence="1">
    <location>
        <begin position="120"/>
        <end position="135"/>
    </location>
</feature>
<feature type="signal peptide" evidence="2">
    <location>
        <begin position="1"/>
        <end position="19"/>
    </location>
</feature>
<evidence type="ECO:0000313" key="3">
    <source>
        <dbReference type="EMBL" id="OAA39165.1"/>
    </source>
</evidence>
<sequence length="338" mass="33988">MKASAVLILCISAIVQAKAIRPSEIQQETDNGSGLSKRLVSNAELKSGMGGGQYGVENAKKHAARGLLVVVGPQGSVDVVNTQKQSSSSAGGLEVVKASSGGQEDGQQGERGGQQEKQPNSRQAPGNIQAQRNRTQSSDQQSQKKSEGQGQRFLTIVIPAANAARPAGAATNTVTITRTVSGSAKSTNAPQKPAPAVNPAKPLMEMPQHQNSQGSIPKASPNADGNGVGVRPVSINKTASPDPLGSSSSSSAPVSVAPVIPAQPAVPQPSGKPTSSESSPPPVSLDSAVAPAATVLPEVVAPAQPVVDLSGLTLKSMLDLGNLAKQTGGDPVPTAAAS</sequence>
<protein>
    <submittedName>
        <fullName evidence="3">Uncharacterized protein</fullName>
    </submittedName>
</protein>
<evidence type="ECO:0000256" key="2">
    <source>
        <dbReference type="SAM" id="SignalP"/>
    </source>
</evidence>
<feature type="compositionally biased region" description="Low complexity" evidence="1">
    <location>
        <begin position="239"/>
        <end position="278"/>
    </location>
</feature>
<feature type="compositionally biased region" description="Polar residues" evidence="1">
    <location>
        <begin position="181"/>
        <end position="190"/>
    </location>
</feature>
<feature type="region of interest" description="Disordered" evidence="1">
    <location>
        <begin position="181"/>
        <end position="286"/>
    </location>
</feature>
<dbReference type="Proteomes" id="UP000243498">
    <property type="component" value="Unassembled WGS sequence"/>
</dbReference>
<dbReference type="EMBL" id="AZHC01000023">
    <property type="protein sequence ID" value="OAA39165.1"/>
    <property type="molecule type" value="Genomic_DNA"/>
</dbReference>
<dbReference type="STRING" id="1081105.A0A169YD64"/>
<gene>
    <name evidence="3" type="ORF">NOR_06425</name>
</gene>
<comment type="caution">
    <text evidence="3">The sequence shown here is derived from an EMBL/GenBank/DDBJ whole genome shotgun (WGS) entry which is preliminary data.</text>
</comment>
<keyword evidence="2" id="KW-0732">Signal</keyword>
<accession>A0A169YD64</accession>
<reference evidence="3 4" key="1">
    <citation type="journal article" date="2016" name="Genome Biol. Evol.">
        <title>Divergent and convergent evolution of fungal pathogenicity.</title>
        <authorList>
            <person name="Shang Y."/>
            <person name="Xiao G."/>
            <person name="Zheng P."/>
            <person name="Cen K."/>
            <person name="Zhan S."/>
            <person name="Wang C."/>
        </authorList>
    </citation>
    <scope>NUCLEOTIDE SEQUENCE [LARGE SCALE GENOMIC DNA]</scope>
    <source>
        <strain evidence="3 4">RCEF 4871</strain>
    </source>
</reference>
<name>A0A169YD64_METRR</name>
<evidence type="ECO:0000313" key="4">
    <source>
        <dbReference type="Proteomes" id="UP000243498"/>
    </source>
</evidence>
<dbReference type="OrthoDB" id="4961353at2759"/>
<proteinExistence type="predicted"/>
<feature type="compositionally biased region" description="Polar residues" evidence="1">
    <location>
        <begin position="81"/>
        <end position="90"/>
    </location>
</feature>